<sequence length="152" mass="17064">MALQVHPSTTLVPPHQEEAVLIDNAMVDLVRAIWARRWQTAACCQDTGEAVEAERNAVESVGEPTGNAGFIEYYRGWAWLKMPRGDALALLSDLAADDQFREFVTTRWAQGSWRLHTPVVWTGERFTITAFVQIHFPSNQIIALTKALTPDE</sequence>
<dbReference type="Proteomes" id="UP000198420">
    <property type="component" value="Unassembled WGS sequence"/>
</dbReference>
<name>A0A238VW29_9ACTN</name>
<organism evidence="1 2">
    <name type="scientific">Actinomadura mexicana</name>
    <dbReference type="NCBI Taxonomy" id="134959"/>
    <lineage>
        <taxon>Bacteria</taxon>
        <taxon>Bacillati</taxon>
        <taxon>Actinomycetota</taxon>
        <taxon>Actinomycetes</taxon>
        <taxon>Streptosporangiales</taxon>
        <taxon>Thermomonosporaceae</taxon>
        <taxon>Actinomadura</taxon>
    </lineage>
</organism>
<reference evidence="2" key="1">
    <citation type="submission" date="2017-06" db="EMBL/GenBank/DDBJ databases">
        <authorList>
            <person name="Varghese N."/>
            <person name="Submissions S."/>
        </authorList>
    </citation>
    <scope>NUCLEOTIDE SEQUENCE [LARGE SCALE GENOMIC DNA]</scope>
    <source>
        <strain evidence="2">DSM 44485</strain>
    </source>
</reference>
<dbReference type="RefSeq" id="WP_089310692.1">
    <property type="nucleotide sequence ID" value="NZ_FZNP01000002.1"/>
</dbReference>
<gene>
    <name evidence="1" type="ORF">SAMN06265355_102455</name>
</gene>
<dbReference type="EMBL" id="FZNP01000002">
    <property type="protein sequence ID" value="SNR38525.1"/>
    <property type="molecule type" value="Genomic_DNA"/>
</dbReference>
<evidence type="ECO:0000313" key="2">
    <source>
        <dbReference type="Proteomes" id="UP000198420"/>
    </source>
</evidence>
<evidence type="ECO:0000313" key="1">
    <source>
        <dbReference type="EMBL" id="SNR38525.1"/>
    </source>
</evidence>
<dbReference type="OrthoDB" id="3427887at2"/>
<dbReference type="AlphaFoldDB" id="A0A238VW29"/>
<proteinExistence type="predicted"/>
<accession>A0A238VW29</accession>
<keyword evidence="2" id="KW-1185">Reference proteome</keyword>
<protein>
    <submittedName>
        <fullName evidence="1">Uncharacterized protein</fullName>
    </submittedName>
</protein>